<proteinExistence type="predicted"/>
<keyword evidence="4" id="KW-1185">Reference proteome</keyword>
<name>A0A811UP69_CERCA</name>
<keyword evidence="1" id="KW-0472">Membrane</keyword>
<accession>A0A811UP69</accession>
<evidence type="ECO:0000313" key="3">
    <source>
        <dbReference type="EMBL" id="CAD7000544.1"/>
    </source>
</evidence>
<feature type="transmembrane region" description="Helical" evidence="1">
    <location>
        <begin position="46"/>
        <end position="66"/>
    </location>
</feature>
<dbReference type="AlphaFoldDB" id="A0A811UP69"/>
<comment type="caution">
    <text evidence="3">The sequence shown here is derived from an EMBL/GenBank/DDBJ whole genome shotgun (WGS) entry which is preliminary data.</text>
</comment>
<dbReference type="EMBL" id="CAJHJT010000012">
    <property type="protein sequence ID" value="CAD7000544.1"/>
    <property type="molecule type" value="Genomic_DNA"/>
</dbReference>
<reference evidence="3" key="1">
    <citation type="submission" date="2020-11" db="EMBL/GenBank/DDBJ databases">
        <authorList>
            <person name="Whitehead M."/>
        </authorList>
    </citation>
    <scope>NUCLEOTIDE SEQUENCE</scope>
    <source>
        <strain evidence="3">EGII</strain>
    </source>
</reference>
<evidence type="ECO:0000313" key="4">
    <source>
        <dbReference type="Proteomes" id="UP000606786"/>
    </source>
</evidence>
<gene>
    <name evidence="3" type="ORF">CCAP1982_LOCUS9020</name>
</gene>
<evidence type="ECO:0000256" key="1">
    <source>
        <dbReference type="SAM" id="Phobius"/>
    </source>
</evidence>
<dbReference type="Proteomes" id="UP000606786">
    <property type="component" value="Unassembled WGS sequence"/>
</dbReference>
<protein>
    <submittedName>
        <fullName evidence="3">(Mediterranean fruit fly) hypothetical protein</fullName>
    </submittedName>
</protein>
<keyword evidence="2" id="KW-0732">Signal</keyword>
<keyword evidence="1" id="KW-1133">Transmembrane helix</keyword>
<feature type="transmembrane region" description="Helical" evidence="1">
    <location>
        <begin position="73"/>
        <end position="92"/>
    </location>
</feature>
<sequence>MLLAVFVLLTPACLFHAGTLSLVPELHLAWWWQRQRCVALQCATQLAVNSCLLLLCVCVCMCAYVSPTSFFRPNLFALPCSMAGCALCWLFHHKRAQKSVLFSESVCCCDAVTLTMLHMPNKFSAYIHACIHMYFGVRGSGIKNRYFEAYFVA</sequence>
<keyword evidence="1" id="KW-0812">Transmembrane</keyword>
<evidence type="ECO:0000256" key="2">
    <source>
        <dbReference type="SAM" id="SignalP"/>
    </source>
</evidence>
<feature type="signal peptide" evidence="2">
    <location>
        <begin position="1"/>
        <end position="17"/>
    </location>
</feature>
<feature type="chain" id="PRO_5032369825" evidence="2">
    <location>
        <begin position="18"/>
        <end position="153"/>
    </location>
</feature>
<organism evidence="3 4">
    <name type="scientific">Ceratitis capitata</name>
    <name type="common">Mediterranean fruit fly</name>
    <name type="synonym">Tephritis capitata</name>
    <dbReference type="NCBI Taxonomy" id="7213"/>
    <lineage>
        <taxon>Eukaryota</taxon>
        <taxon>Metazoa</taxon>
        <taxon>Ecdysozoa</taxon>
        <taxon>Arthropoda</taxon>
        <taxon>Hexapoda</taxon>
        <taxon>Insecta</taxon>
        <taxon>Pterygota</taxon>
        <taxon>Neoptera</taxon>
        <taxon>Endopterygota</taxon>
        <taxon>Diptera</taxon>
        <taxon>Brachycera</taxon>
        <taxon>Muscomorpha</taxon>
        <taxon>Tephritoidea</taxon>
        <taxon>Tephritidae</taxon>
        <taxon>Ceratitis</taxon>
        <taxon>Ceratitis</taxon>
    </lineage>
</organism>